<feature type="signal peptide" evidence="1">
    <location>
        <begin position="1"/>
        <end position="15"/>
    </location>
</feature>
<sequence length="176" mass="19182">MLLLAIFCVAGLSLASKPCGVLTSCAVQKCLDRVKAVKMIVCSERMIFESVNCSGRLDIAAFLILSGIVSLHFHAIRSSPNAKHPGLCPKLETCVEGCLVTDIAKVLSCVASRCNVHCYDGDCPSCRAISKRMFTLICKDTNMTSLPNVQYEGNCPSLFSELSEEYVAKRRRLVVN</sequence>
<evidence type="ECO:0000313" key="3">
    <source>
        <dbReference type="WBParaSite" id="Hba_14845"/>
    </source>
</evidence>
<keyword evidence="2" id="KW-1185">Reference proteome</keyword>
<evidence type="ECO:0000256" key="1">
    <source>
        <dbReference type="SAM" id="SignalP"/>
    </source>
</evidence>
<dbReference type="AlphaFoldDB" id="A0A1I7XB53"/>
<dbReference type="InterPro" id="IPR035161">
    <property type="entry name" value="DUF5332"/>
</dbReference>
<protein>
    <submittedName>
        <fullName evidence="3">Uncharacterized protein</fullName>
    </submittedName>
</protein>
<dbReference type="Proteomes" id="UP000095283">
    <property type="component" value="Unplaced"/>
</dbReference>
<proteinExistence type="predicted"/>
<dbReference type="PANTHER" id="PTHR38612">
    <property type="entry name" value="PROTEIN DCT-5-RELATED"/>
    <property type="match status" value="1"/>
</dbReference>
<evidence type="ECO:0000313" key="2">
    <source>
        <dbReference type="Proteomes" id="UP000095283"/>
    </source>
</evidence>
<dbReference type="Pfam" id="PF17266">
    <property type="entry name" value="DUF5332"/>
    <property type="match status" value="1"/>
</dbReference>
<name>A0A1I7XB53_HETBA</name>
<dbReference type="PANTHER" id="PTHR38612:SF2">
    <property type="entry name" value="PROTEIN DCT-5"/>
    <property type="match status" value="1"/>
</dbReference>
<organism evidence="2 3">
    <name type="scientific">Heterorhabditis bacteriophora</name>
    <name type="common">Entomopathogenic nematode worm</name>
    <dbReference type="NCBI Taxonomy" id="37862"/>
    <lineage>
        <taxon>Eukaryota</taxon>
        <taxon>Metazoa</taxon>
        <taxon>Ecdysozoa</taxon>
        <taxon>Nematoda</taxon>
        <taxon>Chromadorea</taxon>
        <taxon>Rhabditida</taxon>
        <taxon>Rhabditina</taxon>
        <taxon>Rhabditomorpha</taxon>
        <taxon>Strongyloidea</taxon>
        <taxon>Heterorhabditidae</taxon>
        <taxon>Heterorhabditis</taxon>
    </lineage>
</organism>
<accession>A0A1I7XB53</accession>
<reference evidence="3" key="1">
    <citation type="submission" date="2016-11" db="UniProtKB">
        <authorList>
            <consortium name="WormBaseParasite"/>
        </authorList>
    </citation>
    <scope>IDENTIFICATION</scope>
</reference>
<keyword evidence="1" id="KW-0732">Signal</keyword>
<feature type="chain" id="PRO_5012791643" evidence="1">
    <location>
        <begin position="16"/>
        <end position="176"/>
    </location>
</feature>
<dbReference type="WBParaSite" id="Hba_14845">
    <property type="protein sequence ID" value="Hba_14845"/>
    <property type="gene ID" value="Hba_14845"/>
</dbReference>